<dbReference type="InterPro" id="IPR028087">
    <property type="entry name" value="Tad_N"/>
</dbReference>
<dbReference type="Proteomes" id="UP000254889">
    <property type="component" value="Chromosome"/>
</dbReference>
<dbReference type="OrthoDB" id="7624353at2"/>
<sequence length="455" mass="48395">MPRRYFPDISLPHTVLRLLRRHTRRFGRDRRGNVAIIFGLALLPLAFAVGAAIDYSVANRTKAALDAYADAAALLAVNKASLSVSATTAQTNAINFFKAQVASLAGVTGSTVSVSVSDSSLGRNSIVNYEAAVPTSFMSIANINSLDVRGSSTAASALPSYIDFYLLLDNTPSMGVGATPSDVSKMVSNTSDKCAFACHQMDAAPNDYYGLAKKLGVTMRVDVVRSATQQLMDTASTSQTVSNQFRMAIYTFGAAAQQAGLTRIFSLSSSLSSAKTAANNIDLMTVPYQNYASDTDTDFSVLTQMNSEITSPGDGATSGAPQKVLFFVSDGVADADNGACTQPTTAGQDPQTNKKYTRCQEPLNPSLCTSIKKRGIKIAVLYTTYLALPTNGWYMSWIDPFNKGPYGPSPNSKIAQNMQSCASPGLYFEVSPTQGIADAMTALFQKAVQSARLTK</sequence>
<organism evidence="3 4">
    <name type="scientific">Pseudolabrys taiwanensis</name>
    <dbReference type="NCBI Taxonomy" id="331696"/>
    <lineage>
        <taxon>Bacteria</taxon>
        <taxon>Pseudomonadati</taxon>
        <taxon>Pseudomonadota</taxon>
        <taxon>Alphaproteobacteria</taxon>
        <taxon>Hyphomicrobiales</taxon>
        <taxon>Xanthobacteraceae</taxon>
        <taxon>Pseudolabrys</taxon>
    </lineage>
</organism>
<evidence type="ECO:0000259" key="2">
    <source>
        <dbReference type="Pfam" id="PF13400"/>
    </source>
</evidence>
<evidence type="ECO:0000256" key="1">
    <source>
        <dbReference type="SAM" id="Phobius"/>
    </source>
</evidence>
<name>A0A345ZZT3_9HYPH</name>
<proteinExistence type="predicted"/>
<evidence type="ECO:0000313" key="4">
    <source>
        <dbReference type="Proteomes" id="UP000254889"/>
    </source>
</evidence>
<reference evidence="3 4" key="1">
    <citation type="submission" date="2018-07" db="EMBL/GenBank/DDBJ databases">
        <authorList>
            <person name="Quirk P.G."/>
            <person name="Krulwich T.A."/>
        </authorList>
    </citation>
    <scope>NUCLEOTIDE SEQUENCE [LARGE SCALE GENOMIC DNA]</scope>
    <source>
        <strain evidence="3 4">CC-BB4</strain>
    </source>
</reference>
<evidence type="ECO:0000313" key="3">
    <source>
        <dbReference type="EMBL" id="AXK82430.1"/>
    </source>
</evidence>
<keyword evidence="1" id="KW-0472">Membrane</keyword>
<keyword evidence="1" id="KW-1133">Transmembrane helix</keyword>
<dbReference type="AlphaFoldDB" id="A0A345ZZT3"/>
<gene>
    <name evidence="3" type="ORF">DW352_19045</name>
</gene>
<dbReference type="Pfam" id="PF13400">
    <property type="entry name" value="Tad"/>
    <property type="match status" value="1"/>
</dbReference>
<accession>A0A345ZZT3</accession>
<dbReference type="SUPFAM" id="SSF53300">
    <property type="entry name" value="vWA-like"/>
    <property type="match status" value="1"/>
</dbReference>
<dbReference type="KEGG" id="ptaw:DW352_19045"/>
<keyword evidence="4" id="KW-1185">Reference proteome</keyword>
<feature type="domain" description="Putative Flp pilus-assembly TadG-like N-terminal" evidence="2">
    <location>
        <begin position="32"/>
        <end position="77"/>
    </location>
</feature>
<protein>
    <submittedName>
        <fullName evidence="3">Pilus assembly protein</fullName>
    </submittedName>
</protein>
<dbReference type="InterPro" id="IPR036465">
    <property type="entry name" value="vWFA_dom_sf"/>
</dbReference>
<dbReference type="EMBL" id="CP031417">
    <property type="protein sequence ID" value="AXK82430.1"/>
    <property type="molecule type" value="Genomic_DNA"/>
</dbReference>
<feature type="transmembrane region" description="Helical" evidence="1">
    <location>
        <begin position="34"/>
        <end position="53"/>
    </location>
</feature>
<keyword evidence="1" id="KW-0812">Transmembrane</keyword>